<evidence type="ECO:0000313" key="9">
    <source>
        <dbReference type="Proteomes" id="UP000535937"/>
    </source>
</evidence>
<evidence type="ECO:0000259" key="5">
    <source>
        <dbReference type="Pfam" id="PF03865"/>
    </source>
</evidence>
<dbReference type="InterPro" id="IPR027282">
    <property type="entry name" value="TPS"/>
</dbReference>
<dbReference type="RefSeq" id="WP_183456927.1">
    <property type="nucleotide sequence ID" value="NZ_JACHWZ010000003.1"/>
</dbReference>
<evidence type="ECO:0000259" key="6">
    <source>
        <dbReference type="Pfam" id="PF08479"/>
    </source>
</evidence>
<dbReference type="GO" id="GO:0098046">
    <property type="term" value="C:type V protein secretion system complex"/>
    <property type="evidence" value="ECO:0007669"/>
    <property type="project" value="TreeGrafter"/>
</dbReference>
<feature type="domain" description="Polypeptide-transport-associated ShlB-type" evidence="6">
    <location>
        <begin position="44"/>
        <end position="120"/>
    </location>
</feature>
<dbReference type="GO" id="GO:0046819">
    <property type="term" value="P:protein secretion by the type V secretion system"/>
    <property type="evidence" value="ECO:0007669"/>
    <property type="project" value="TreeGrafter"/>
</dbReference>
<dbReference type="InterPro" id="IPR035251">
    <property type="entry name" value="ShlB_POTRA"/>
</dbReference>
<evidence type="ECO:0000256" key="4">
    <source>
        <dbReference type="SAM" id="MobiDB-lite"/>
    </source>
</evidence>
<dbReference type="PANTHER" id="PTHR34597">
    <property type="entry name" value="SLR1661 PROTEIN"/>
    <property type="match status" value="1"/>
</dbReference>
<dbReference type="InterPro" id="IPR013686">
    <property type="entry name" value="Polypept-transport_assoc_ShlB"/>
</dbReference>
<dbReference type="Pfam" id="PF03865">
    <property type="entry name" value="ShlB"/>
    <property type="match status" value="1"/>
</dbReference>
<evidence type="ECO:0000256" key="1">
    <source>
        <dbReference type="ARBA" id="ARBA00022452"/>
    </source>
</evidence>
<evidence type="ECO:0000259" key="7">
    <source>
        <dbReference type="Pfam" id="PF17287"/>
    </source>
</evidence>
<dbReference type="Pfam" id="PF08479">
    <property type="entry name" value="POTRA_2"/>
    <property type="match status" value="1"/>
</dbReference>
<dbReference type="PANTHER" id="PTHR34597:SF3">
    <property type="entry name" value="OUTER MEMBRANE TRANSPORTER CDIB"/>
    <property type="match status" value="1"/>
</dbReference>
<feature type="domain" description="Haemolysin activator HlyB C-terminal" evidence="5">
    <location>
        <begin position="181"/>
        <end position="486"/>
    </location>
</feature>
<dbReference type="Gene3D" id="3.10.20.310">
    <property type="entry name" value="membrane protein fhac"/>
    <property type="match status" value="1"/>
</dbReference>
<keyword evidence="9" id="KW-1185">Reference proteome</keyword>
<dbReference type="AlphaFoldDB" id="A0A7W4W9A5"/>
<reference evidence="8 9" key="1">
    <citation type="submission" date="2020-08" db="EMBL/GenBank/DDBJ databases">
        <title>Genomic Encyclopedia of Type Strains, Phase III (KMG-III): the genomes of soil and plant-associated and newly described type strains.</title>
        <authorList>
            <person name="Whitman W."/>
        </authorList>
    </citation>
    <scope>NUCLEOTIDE SEQUENCE [LARGE SCALE GENOMIC DNA]</scope>
    <source>
        <strain evidence="8 9">CECT 8799</strain>
    </source>
</reference>
<proteinExistence type="predicted"/>
<keyword evidence="2" id="KW-0812">Transmembrane</keyword>
<dbReference type="Proteomes" id="UP000535937">
    <property type="component" value="Unassembled WGS sequence"/>
</dbReference>
<keyword evidence="3" id="KW-0998">Cell outer membrane</keyword>
<evidence type="ECO:0000313" key="8">
    <source>
        <dbReference type="EMBL" id="MBB3059989.1"/>
    </source>
</evidence>
<accession>A0A7W4W9A5</accession>
<comment type="caution">
    <text evidence="8">The sequence shown here is derived from an EMBL/GenBank/DDBJ whole genome shotgun (WGS) entry which is preliminary data.</text>
</comment>
<dbReference type="GO" id="GO:0008320">
    <property type="term" value="F:protein transmembrane transporter activity"/>
    <property type="evidence" value="ECO:0007669"/>
    <property type="project" value="TreeGrafter"/>
</dbReference>
<dbReference type="InterPro" id="IPR051544">
    <property type="entry name" value="TPS_OM_transporter"/>
</dbReference>
<dbReference type="InterPro" id="IPR005565">
    <property type="entry name" value="Hemolysn_activator_HlyB_C"/>
</dbReference>
<feature type="domain" description="ShlB POTRA" evidence="7">
    <location>
        <begin position="122"/>
        <end position="176"/>
    </location>
</feature>
<protein>
    <submittedName>
        <fullName evidence="8">Hemolysin activation/secretion protein</fullName>
    </submittedName>
</protein>
<keyword evidence="1" id="KW-1134">Transmembrane beta strand</keyword>
<evidence type="ECO:0000256" key="2">
    <source>
        <dbReference type="ARBA" id="ARBA00022692"/>
    </source>
</evidence>
<dbReference type="Gene3D" id="2.40.160.50">
    <property type="entry name" value="membrane protein fhac: a member of the omp85/tpsb transporter family"/>
    <property type="match status" value="1"/>
</dbReference>
<dbReference type="PIRSF" id="PIRSF029745">
    <property type="entry name" value="FhaC"/>
    <property type="match status" value="1"/>
</dbReference>
<keyword evidence="1" id="KW-0472">Membrane</keyword>
<feature type="region of interest" description="Disordered" evidence="4">
    <location>
        <begin position="1"/>
        <end position="34"/>
    </location>
</feature>
<dbReference type="EMBL" id="JACHWZ010000003">
    <property type="protein sequence ID" value="MBB3059989.1"/>
    <property type="molecule type" value="Genomic_DNA"/>
</dbReference>
<sequence length="532" mass="59715">MQEGRLEQFRREQREKERQRIEEDRLSLPPEERYRSDGVQKHCFPLSELDLRGDGGLLPKQKLDELSRGFFGYCVGVGQINQLVERLTRYYFDLGYVTTRVYLPQQDLSNGALRLEVLPGTVEALAFSSPEANRHLFLNSAVPLEEGDLFNLRALEQGLDQLNRLSSNNATVELAPGEKPGGSRVLIDNQPSRRYRATFGYDNSGDESTGETQRNLLLEWDSPLTLNDYLYLYYQGDVKDTADGLGSESASLHYSIPYRYWTWSLDISRFEYLSTVEGFLTSFESAGISESVRASANRLVYRDQQNKFSLIFGLARKKSRNFIEDVLLETASRTLSAGSLGSSWQWYGEGGGSVFAELTYHHGLKQFGALEDSDLNGGPEAQFEKYTLNLNYRTAFAALGRNWYWRSGLRGQYSDDRLYGSEQFTIGTGGSVRGYKSLGLSGDSGAVTTQEISGYLPLSGWLEETGVQLALGLEAGDVSLAGHKQSLKSWYSTVNWSGHGLRLNLTYADPIAAPREYEVPGEAVYGSFNWEF</sequence>
<dbReference type="Pfam" id="PF17287">
    <property type="entry name" value="POTRA_3"/>
    <property type="match status" value="1"/>
</dbReference>
<gene>
    <name evidence="8" type="ORF">FHS09_000802</name>
</gene>
<organism evidence="8 9">
    <name type="scientific">Microbulbifer rhizosphaerae</name>
    <dbReference type="NCBI Taxonomy" id="1562603"/>
    <lineage>
        <taxon>Bacteria</taxon>
        <taxon>Pseudomonadati</taxon>
        <taxon>Pseudomonadota</taxon>
        <taxon>Gammaproteobacteria</taxon>
        <taxon>Cellvibrionales</taxon>
        <taxon>Microbulbiferaceae</taxon>
        <taxon>Microbulbifer</taxon>
    </lineage>
</organism>
<name>A0A7W4W9A5_9GAMM</name>
<evidence type="ECO:0000256" key="3">
    <source>
        <dbReference type="ARBA" id="ARBA00023237"/>
    </source>
</evidence>